<reference evidence="2 3" key="1">
    <citation type="journal article" date="2020" name="Microb. Ecol.">
        <title>Ecogenomics of the Marine Benthic Filamentous Cyanobacterium Adonisia.</title>
        <authorList>
            <person name="Walter J.M."/>
            <person name="Coutinho F.H."/>
            <person name="Leomil L."/>
            <person name="Hargreaves P.I."/>
            <person name="Campeao M.E."/>
            <person name="Vieira V.V."/>
            <person name="Silva B.S."/>
            <person name="Fistarol G.O."/>
            <person name="Salomon P.S."/>
            <person name="Sawabe T."/>
            <person name="Mino S."/>
            <person name="Hosokawa M."/>
            <person name="Miyashita H."/>
            <person name="Maruyama F."/>
            <person name="van Verk M.C."/>
            <person name="Dutilh B.E."/>
            <person name="Thompson C.C."/>
            <person name="Thompson F.L."/>
        </authorList>
    </citation>
    <scope>NUCLEOTIDE SEQUENCE [LARGE SCALE GENOMIC DNA]</scope>
    <source>
        <strain evidence="2 3">CCMR0081</strain>
    </source>
</reference>
<dbReference type="GO" id="GO:0032259">
    <property type="term" value="P:methylation"/>
    <property type="evidence" value="ECO:0007669"/>
    <property type="project" value="UniProtKB-KW"/>
</dbReference>
<dbReference type="Pfam" id="PF13649">
    <property type="entry name" value="Methyltransf_25"/>
    <property type="match status" value="1"/>
</dbReference>
<comment type="caution">
    <text evidence="2">The sequence shown here is derived from an EMBL/GenBank/DDBJ whole genome shotgun (WGS) entry which is preliminary data.</text>
</comment>
<gene>
    <name evidence="2" type="ORF">DXZ20_02755</name>
</gene>
<organism evidence="2 3">
    <name type="scientific">Adonisia turfae CCMR0081</name>
    <dbReference type="NCBI Taxonomy" id="2292702"/>
    <lineage>
        <taxon>Bacteria</taxon>
        <taxon>Bacillati</taxon>
        <taxon>Cyanobacteriota</taxon>
        <taxon>Adonisia</taxon>
        <taxon>Adonisia turfae</taxon>
    </lineage>
</organism>
<dbReference type="InterPro" id="IPR029063">
    <property type="entry name" value="SAM-dependent_MTases_sf"/>
</dbReference>
<dbReference type="AlphaFoldDB" id="A0A6M0REE6"/>
<dbReference type="InterPro" id="IPR041698">
    <property type="entry name" value="Methyltransf_25"/>
</dbReference>
<dbReference type="GO" id="GO:0008168">
    <property type="term" value="F:methyltransferase activity"/>
    <property type="evidence" value="ECO:0007669"/>
    <property type="project" value="UniProtKB-KW"/>
</dbReference>
<feature type="domain" description="Methyltransferase" evidence="1">
    <location>
        <begin position="94"/>
        <end position="187"/>
    </location>
</feature>
<dbReference type="CDD" id="cd02440">
    <property type="entry name" value="AdoMet_MTases"/>
    <property type="match status" value="1"/>
</dbReference>
<dbReference type="Gene3D" id="3.40.50.150">
    <property type="entry name" value="Vaccinia Virus protein VP39"/>
    <property type="match status" value="1"/>
</dbReference>
<keyword evidence="3" id="KW-1185">Reference proteome</keyword>
<proteinExistence type="predicted"/>
<dbReference type="RefSeq" id="WP_163662354.1">
    <property type="nucleotide sequence ID" value="NZ_QXHD01000003.1"/>
</dbReference>
<protein>
    <submittedName>
        <fullName evidence="2">Class I SAM-dependent methyltransferase</fullName>
    </submittedName>
</protein>
<dbReference type="SUPFAM" id="SSF53335">
    <property type="entry name" value="S-adenosyl-L-methionine-dependent methyltransferases"/>
    <property type="match status" value="1"/>
</dbReference>
<dbReference type="EMBL" id="QXHD01000003">
    <property type="protein sequence ID" value="NEZ54628.1"/>
    <property type="molecule type" value="Genomic_DNA"/>
</dbReference>
<evidence type="ECO:0000313" key="3">
    <source>
        <dbReference type="Proteomes" id="UP000481033"/>
    </source>
</evidence>
<keyword evidence="2" id="KW-0808">Transferase</keyword>
<evidence type="ECO:0000259" key="1">
    <source>
        <dbReference type="Pfam" id="PF13649"/>
    </source>
</evidence>
<evidence type="ECO:0000313" key="2">
    <source>
        <dbReference type="EMBL" id="NEZ54628.1"/>
    </source>
</evidence>
<dbReference type="Proteomes" id="UP000481033">
    <property type="component" value="Unassembled WGS sequence"/>
</dbReference>
<sequence length="293" mass="33344">MGLWNIFRREKTTSELSPSELSNNQWFNLICSSLEKQNLVIRGNPLPSFPSSDYQERTTGISGKATLEEAFKFYCDCAQNFNGMNNALSEQSVVLDFGVGWGRIARFFLKETPLNNIYGLDVEAESIQICKECFGTNNFFVCSAYPPTQLAESTFTHIVGYSVFSHLSEEACRLWMEEFHRLLKPNGSLALTTRGNPFFRYCESLKGRTDLDSYSSGLSTLFEDFEAAKSAYNRGEFVHSNKKEVSGGGAMTSEFYGETFIPEAYARDAYKQLFELHNFDTTKFHPTMFFKKK</sequence>
<keyword evidence="2" id="KW-0489">Methyltransferase</keyword>
<name>A0A6M0REE6_9CYAN</name>
<accession>A0A6M0REE6</accession>